<keyword evidence="1" id="KW-0560">Oxidoreductase</keyword>
<proteinExistence type="predicted"/>
<protein>
    <recommendedName>
        <fullName evidence="3">Vanillate O-demethylase oxygenase-like C-terminal catalytic domain-containing protein</fullName>
    </recommendedName>
</protein>
<evidence type="ECO:0000256" key="1">
    <source>
        <dbReference type="ARBA" id="ARBA00023002"/>
    </source>
</evidence>
<dbReference type="PANTHER" id="PTHR21266:SF60">
    <property type="entry name" value="3-KETOSTEROID-9-ALPHA-MONOOXYGENASE, OXYGENASE COMPONENT"/>
    <property type="match status" value="1"/>
</dbReference>
<sequence>MNTALDSGAPAPAGNADAQGPGDATPRKAGRRDWTPVNYDLRDAWFPVSHSRDVTQRPIRRIIHSQPYYLWRDDGKPVASEFRADTPQSARARASAFTGGSGFYPVVERYGYVWAWYGNPDCADVSLLPHIPFLPLDDSLPRYTQRTVRFDAASALSVENLLDLTHADFLHAGTIGDGISQSDIVEVEWTSETVTRTRIVTQKSVAPIMRWVGGVRARYQDFRAVLHVHLRSNVCISYPRFRPGYDVPNLQPFLPVGRHRSRCDVTFNTTAAPVPLRYVMPRIAFVIQPQDNSVVRPQNERYFDPDERRDLHSRFDTPGTRYRFQMELLAQRQQRGDFSYGPDADPGRDISGLLGMND</sequence>
<dbReference type="InterPro" id="IPR050584">
    <property type="entry name" value="Cholesterol_7-desaturase"/>
</dbReference>
<dbReference type="SUPFAM" id="SSF55961">
    <property type="entry name" value="Bet v1-like"/>
    <property type="match status" value="1"/>
</dbReference>
<gene>
    <name evidence="4" type="ORF">Bxe_C0623</name>
</gene>
<dbReference type="STRING" id="266265.Bxe_C0623"/>
<dbReference type="AlphaFoldDB" id="Q13HB8"/>
<evidence type="ECO:0000259" key="3">
    <source>
        <dbReference type="Pfam" id="PF19112"/>
    </source>
</evidence>
<dbReference type="eggNOG" id="COG4638">
    <property type="taxonomic scope" value="Bacteria"/>
</dbReference>
<dbReference type="Proteomes" id="UP000001817">
    <property type="component" value="Chromosome 3"/>
</dbReference>
<keyword evidence="5" id="KW-1185">Reference proteome</keyword>
<organism evidence="4 5">
    <name type="scientific">Paraburkholderia xenovorans (strain LB400)</name>
    <dbReference type="NCBI Taxonomy" id="266265"/>
    <lineage>
        <taxon>Bacteria</taxon>
        <taxon>Pseudomonadati</taxon>
        <taxon>Pseudomonadota</taxon>
        <taxon>Betaproteobacteria</taxon>
        <taxon>Burkholderiales</taxon>
        <taxon>Burkholderiaceae</taxon>
        <taxon>Paraburkholderia</taxon>
    </lineage>
</organism>
<dbReference type="RefSeq" id="WP_011493777.1">
    <property type="nucleotide sequence ID" value="NC_007953.1"/>
</dbReference>
<evidence type="ECO:0000256" key="2">
    <source>
        <dbReference type="SAM" id="MobiDB-lite"/>
    </source>
</evidence>
<accession>Q13HB8</accession>
<evidence type="ECO:0000313" key="4">
    <source>
        <dbReference type="EMBL" id="ABE36521.1"/>
    </source>
</evidence>
<dbReference type="GO" id="GO:0016491">
    <property type="term" value="F:oxidoreductase activity"/>
    <property type="evidence" value="ECO:0007669"/>
    <property type="project" value="UniProtKB-KW"/>
</dbReference>
<evidence type="ECO:0000313" key="5">
    <source>
        <dbReference type="Proteomes" id="UP000001817"/>
    </source>
</evidence>
<name>Q13HB8_PARXL</name>
<dbReference type="PANTHER" id="PTHR21266">
    <property type="entry name" value="IRON-SULFUR DOMAIN CONTAINING PROTEIN"/>
    <property type="match status" value="1"/>
</dbReference>
<dbReference type="Pfam" id="PF19112">
    <property type="entry name" value="VanA_C"/>
    <property type="match status" value="1"/>
</dbReference>
<dbReference type="EMBL" id="CP000272">
    <property type="protein sequence ID" value="ABE36521.1"/>
    <property type="molecule type" value="Genomic_DNA"/>
</dbReference>
<dbReference type="KEGG" id="bxb:DR64_7823"/>
<feature type="region of interest" description="Disordered" evidence="2">
    <location>
        <begin position="336"/>
        <end position="358"/>
    </location>
</feature>
<reference evidence="4 5" key="1">
    <citation type="journal article" date="2006" name="Proc. Natl. Acad. Sci. U.S.A.">
        <title>Burkholderia xenovorans LB400 harbors a multi-replicon, 9.73-Mbp genome shaped for versatility.</title>
        <authorList>
            <person name="Chain P.S."/>
            <person name="Denef V.J."/>
            <person name="Konstantinidis K.T."/>
            <person name="Vergez L.M."/>
            <person name="Agullo L."/>
            <person name="Reyes V.L."/>
            <person name="Hauser L."/>
            <person name="Cordova M."/>
            <person name="Gomez L."/>
            <person name="Gonzalez M."/>
            <person name="Land M."/>
            <person name="Lao V."/>
            <person name="Larimer F."/>
            <person name="LiPuma J.J."/>
            <person name="Mahenthiralingam E."/>
            <person name="Malfatti S.A."/>
            <person name="Marx C.J."/>
            <person name="Parnell J.J."/>
            <person name="Ramette A."/>
            <person name="Richardson P."/>
            <person name="Seeger M."/>
            <person name="Smith D."/>
            <person name="Spilker T."/>
            <person name="Sul W.J."/>
            <person name="Tsoi T.V."/>
            <person name="Ulrich L.E."/>
            <person name="Zhulin I.B."/>
            <person name="Tiedje J.M."/>
        </authorList>
    </citation>
    <scope>NUCLEOTIDE SEQUENCE [LARGE SCALE GENOMIC DNA]</scope>
    <source>
        <strain evidence="4 5">LB400</strain>
    </source>
</reference>
<feature type="domain" description="Vanillate O-demethylase oxygenase-like C-terminal catalytic" evidence="3">
    <location>
        <begin position="150"/>
        <end position="330"/>
    </location>
</feature>
<dbReference type="KEGG" id="bxe:Bxe_C0623"/>
<dbReference type="InterPro" id="IPR044043">
    <property type="entry name" value="VanA_C_cat"/>
</dbReference>
<feature type="region of interest" description="Disordered" evidence="2">
    <location>
        <begin position="1"/>
        <end position="33"/>
    </location>
</feature>
<dbReference type="PATRIC" id="fig|266265.5.peg.8384"/>
<dbReference type="Gene3D" id="3.90.380.10">
    <property type="entry name" value="Naphthalene 1,2-dioxygenase Alpha Subunit, Chain A, domain 1"/>
    <property type="match status" value="1"/>
</dbReference>